<accession>A0A8H6XX47</accession>
<comment type="caution">
    <text evidence="4">The sequence shown here is derived from an EMBL/GenBank/DDBJ whole genome shotgun (WGS) entry which is preliminary data.</text>
</comment>
<dbReference type="AlphaFoldDB" id="A0A8H6XX47"/>
<dbReference type="Proteomes" id="UP000620124">
    <property type="component" value="Unassembled WGS sequence"/>
</dbReference>
<gene>
    <name evidence="4" type="ORF">MVEN_01285300</name>
</gene>
<name>A0A8H6XX47_9AGAR</name>
<protein>
    <submittedName>
        <fullName evidence="4">Zn(2)-C6 fungal-type domain-containing protein</fullName>
    </submittedName>
</protein>
<dbReference type="EMBL" id="JACAZI010000010">
    <property type="protein sequence ID" value="KAF7349848.1"/>
    <property type="molecule type" value="Genomic_DNA"/>
</dbReference>
<dbReference type="PANTHER" id="PTHR31001">
    <property type="entry name" value="UNCHARACTERIZED TRANSCRIPTIONAL REGULATORY PROTEIN"/>
    <property type="match status" value="1"/>
</dbReference>
<reference evidence="4" key="1">
    <citation type="submission" date="2020-05" db="EMBL/GenBank/DDBJ databases">
        <title>Mycena genomes resolve the evolution of fungal bioluminescence.</title>
        <authorList>
            <person name="Tsai I.J."/>
        </authorList>
    </citation>
    <scope>NUCLEOTIDE SEQUENCE</scope>
    <source>
        <strain evidence="4">CCC161011</strain>
    </source>
</reference>
<dbReference type="InterPro" id="IPR007219">
    <property type="entry name" value="XnlR_reg_dom"/>
</dbReference>
<dbReference type="GO" id="GO:0006351">
    <property type="term" value="P:DNA-templated transcription"/>
    <property type="evidence" value="ECO:0007669"/>
    <property type="project" value="InterPro"/>
</dbReference>
<feature type="domain" description="Xylanolytic transcriptional activator regulatory" evidence="3">
    <location>
        <begin position="213"/>
        <end position="305"/>
    </location>
</feature>
<dbReference type="GO" id="GO:0005634">
    <property type="term" value="C:nucleus"/>
    <property type="evidence" value="ECO:0007669"/>
    <property type="project" value="UniProtKB-SubCell"/>
</dbReference>
<dbReference type="PANTHER" id="PTHR31001:SF56">
    <property type="entry name" value="ZN(2)-C6 FUNGAL-TYPE DOMAIN-CONTAINING PROTEIN"/>
    <property type="match status" value="1"/>
</dbReference>
<evidence type="ECO:0000259" key="3">
    <source>
        <dbReference type="SMART" id="SM00906"/>
    </source>
</evidence>
<dbReference type="SMART" id="SM00906">
    <property type="entry name" value="Fungal_trans"/>
    <property type="match status" value="1"/>
</dbReference>
<organism evidence="4 5">
    <name type="scientific">Mycena venus</name>
    <dbReference type="NCBI Taxonomy" id="2733690"/>
    <lineage>
        <taxon>Eukaryota</taxon>
        <taxon>Fungi</taxon>
        <taxon>Dikarya</taxon>
        <taxon>Basidiomycota</taxon>
        <taxon>Agaricomycotina</taxon>
        <taxon>Agaricomycetes</taxon>
        <taxon>Agaricomycetidae</taxon>
        <taxon>Agaricales</taxon>
        <taxon>Marasmiineae</taxon>
        <taxon>Mycenaceae</taxon>
        <taxon>Mycena</taxon>
    </lineage>
</organism>
<dbReference type="OrthoDB" id="3046788at2759"/>
<evidence type="ECO:0000256" key="1">
    <source>
        <dbReference type="ARBA" id="ARBA00004123"/>
    </source>
</evidence>
<evidence type="ECO:0000256" key="2">
    <source>
        <dbReference type="ARBA" id="ARBA00023242"/>
    </source>
</evidence>
<dbReference type="GO" id="GO:0008270">
    <property type="term" value="F:zinc ion binding"/>
    <property type="evidence" value="ECO:0007669"/>
    <property type="project" value="InterPro"/>
</dbReference>
<keyword evidence="2" id="KW-0539">Nucleus</keyword>
<evidence type="ECO:0000313" key="5">
    <source>
        <dbReference type="Proteomes" id="UP000620124"/>
    </source>
</evidence>
<sequence>MSLKFYMGYSYDTKLSDAFGALAVGASGTPRYFGPTAGPSAFLAVQGSSGGDRAEFAPPFADIVDSFPFAGGYTSSSWDTHKSLEILFGLLPDELRAWALYDIYGADAAWYGTPIMPDELHVLIVYFYDPKSNIYECSPHTLAVLFFAFSLAASVDLALPPYNADADTYFDLGRAALTLQSVFGSPDLHTIQALALAGLCSATGGARFNTDSAWTMISMAAGFCQRVTIFSLFYVMQSHLLIHSSDFIVRANIFVLKIRWRNDDEYALFWEVYSLETYNSLSFGRPPTISLADVSCEFPADDEQTMEAEGGTVPGFFRTKWRFTKEVTAPMAQVYANATSPSYDKVLDLDQRLRQFMEAAPFSHYYTGTGERNTFLAYVRANIVPRFAGNLMVYMHRGWFVQALKDMPLNPLESPYAASFLAAYRGASMIIKSDSRSFSLFPDHFHRWWPIWKSLVNASFIVGSIAAKSPTSPMAGAALSQLVAAVDLIERGATHSFLAEGSLVVLKRLRNKATARTTRDFEMLAGSRAFVERDLISNPVSSPVRDLAKPILIPGVLPPPVTTSDLWQTQLLDGWHSSFPSDLLVMDPATSSRELETYLATQMQITSEVPPAQFLAGSPVSENEWQIFLSSLDQ</sequence>
<dbReference type="CDD" id="cd12148">
    <property type="entry name" value="fungal_TF_MHR"/>
    <property type="match status" value="1"/>
</dbReference>
<proteinExistence type="predicted"/>
<evidence type="ECO:0000313" key="4">
    <source>
        <dbReference type="EMBL" id="KAF7349848.1"/>
    </source>
</evidence>
<dbReference type="Pfam" id="PF04082">
    <property type="entry name" value="Fungal_trans"/>
    <property type="match status" value="1"/>
</dbReference>
<dbReference type="GO" id="GO:0003677">
    <property type="term" value="F:DNA binding"/>
    <property type="evidence" value="ECO:0007669"/>
    <property type="project" value="InterPro"/>
</dbReference>
<dbReference type="InterPro" id="IPR050613">
    <property type="entry name" value="Sec_Metabolite_Reg"/>
</dbReference>
<comment type="subcellular location">
    <subcellularLocation>
        <location evidence="1">Nucleus</location>
    </subcellularLocation>
</comment>
<keyword evidence="5" id="KW-1185">Reference proteome</keyword>